<accession>A0A6J6D793</accession>
<name>A0A6J6D793_9ZZZZ</name>
<dbReference type="GO" id="GO:0019808">
    <property type="term" value="F:polyamine binding"/>
    <property type="evidence" value="ECO:0007669"/>
    <property type="project" value="InterPro"/>
</dbReference>
<dbReference type="Pfam" id="PF13416">
    <property type="entry name" value="SBP_bac_8"/>
    <property type="match status" value="1"/>
</dbReference>
<gene>
    <name evidence="5" type="ORF">UFOPK1572_00589</name>
</gene>
<evidence type="ECO:0000256" key="3">
    <source>
        <dbReference type="ARBA" id="ARBA00022729"/>
    </source>
</evidence>
<evidence type="ECO:0000313" key="5">
    <source>
        <dbReference type="EMBL" id="CAB4557538.1"/>
    </source>
</evidence>
<keyword evidence="2" id="KW-0813">Transport</keyword>
<evidence type="ECO:0000256" key="2">
    <source>
        <dbReference type="ARBA" id="ARBA00022448"/>
    </source>
</evidence>
<dbReference type="AlphaFoldDB" id="A0A6J6D793"/>
<dbReference type="GO" id="GO:0015846">
    <property type="term" value="P:polyamine transport"/>
    <property type="evidence" value="ECO:0007669"/>
    <property type="project" value="InterPro"/>
</dbReference>
<dbReference type="EMBL" id="CAEZTC010000056">
    <property type="protein sequence ID" value="CAB4557538.1"/>
    <property type="molecule type" value="Genomic_DNA"/>
</dbReference>
<dbReference type="InterPro" id="IPR001188">
    <property type="entry name" value="Sperm_putr-bd"/>
</dbReference>
<comment type="subcellular location">
    <subcellularLocation>
        <location evidence="1">Periplasm</location>
    </subcellularLocation>
</comment>
<keyword evidence="3" id="KW-0732">Signal</keyword>
<keyword evidence="4" id="KW-0574">Periplasm</keyword>
<sequence length="388" mass="42128">MGTRKKSSIGQGPAFSRRDFLVRSGLVGAGALSLPALLAACGDSTSPSGSTGTKTLSFDNWPEYIDAETVAAFAAASGINFKYTEGFNDNNEYFSKILPLLSQGKTIEADILAPTFWMAQRMLGLGWLQKLDLSKIPNAANLRSDLKDPAWDKGNQYSLPWQTGVAGLAYNIKATGREITSVEDLFAPEFKGKVGMLTEMRDTLGLVLMGLGKKIDQISTFDDAADGFDKIEKAKNDGQIRAFTGNDYIDDLSLGNFAVCVGWSGDVLQLGKDNPDVRFVIPEEGGTSWYDTMVWIKGSQNGDAVAEWMNYVYDPVNAARITAEVQYMSPVEGVRDELVKLGGDAAELAENPLLFPDDATLARLQSWGSLSEEEEAKFDERFSSIIGA</sequence>
<dbReference type="InterPro" id="IPR006059">
    <property type="entry name" value="SBP"/>
</dbReference>
<proteinExistence type="predicted"/>
<dbReference type="CDD" id="cd13590">
    <property type="entry name" value="PBP2_PotD_PotF_like"/>
    <property type="match status" value="1"/>
</dbReference>
<dbReference type="GO" id="GO:0042597">
    <property type="term" value="C:periplasmic space"/>
    <property type="evidence" value="ECO:0007669"/>
    <property type="project" value="UniProtKB-SubCell"/>
</dbReference>
<dbReference type="PROSITE" id="PS51318">
    <property type="entry name" value="TAT"/>
    <property type="match status" value="1"/>
</dbReference>
<dbReference type="PRINTS" id="PR00909">
    <property type="entry name" value="SPERMDNBNDNG"/>
</dbReference>
<dbReference type="Gene3D" id="3.40.190.10">
    <property type="entry name" value="Periplasmic binding protein-like II"/>
    <property type="match status" value="2"/>
</dbReference>
<organism evidence="5">
    <name type="scientific">freshwater metagenome</name>
    <dbReference type="NCBI Taxonomy" id="449393"/>
    <lineage>
        <taxon>unclassified sequences</taxon>
        <taxon>metagenomes</taxon>
        <taxon>ecological metagenomes</taxon>
    </lineage>
</organism>
<dbReference type="PANTHER" id="PTHR30222:SF17">
    <property type="entry name" value="SPERMIDINE_PUTRESCINE-BINDING PERIPLASMIC PROTEIN"/>
    <property type="match status" value="1"/>
</dbReference>
<evidence type="ECO:0000256" key="1">
    <source>
        <dbReference type="ARBA" id="ARBA00004418"/>
    </source>
</evidence>
<dbReference type="PANTHER" id="PTHR30222">
    <property type="entry name" value="SPERMIDINE/PUTRESCINE-BINDING PERIPLASMIC PROTEIN"/>
    <property type="match status" value="1"/>
</dbReference>
<dbReference type="InterPro" id="IPR006311">
    <property type="entry name" value="TAT_signal"/>
</dbReference>
<reference evidence="5" key="1">
    <citation type="submission" date="2020-05" db="EMBL/GenBank/DDBJ databases">
        <authorList>
            <person name="Chiriac C."/>
            <person name="Salcher M."/>
            <person name="Ghai R."/>
            <person name="Kavagutti S V."/>
        </authorList>
    </citation>
    <scope>NUCLEOTIDE SEQUENCE</scope>
</reference>
<evidence type="ECO:0000256" key="4">
    <source>
        <dbReference type="ARBA" id="ARBA00022764"/>
    </source>
</evidence>
<dbReference type="SUPFAM" id="SSF53850">
    <property type="entry name" value="Periplasmic binding protein-like II"/>
    <property type="match status" value="1"/>
</dbReference>
<protein>
    <submittedName>
        <fullName evidence="5">Unannotated protein</fullName>
    </submittedName>
</protein>